<dbReference type="GO" id="GO:0016054">
    <property type="term" value="P:organic acid catabolic process"/>
    <property type="evidence" value="ECO:0007669"/>
    <property type="project" value="UniProtKB-ARBA"/>
</dbReference>
<dbReference type="InterPro" id="IPR036291">
    <property type="entry name" value="NAD(P)-bd_dom_sf"/>
</dbReference>
<evidence type="ECO:0000256" key="3">
    <source>
        <dbReference type="ARBA" id="ARBA00023027"/>
    </source>
</evidence>
<dbReference type="SUPFAM" id="SSF48179">
    <property type="entry name" value="6-phosphogluconate dehydrogenase C-terminal domain-like"/>
    <property type="match status" value="1"/>
</dbReference>
<dbReference type="InterPro" id="IPR013328">
    <property type="entry name" value="6PGD_dom2"/>
</dbReference>
<evidence type="ECO:0000259" key="5">
    <source>
        <dbReference type="Pfam" id="PF03446"/>
    </source>
</evidence>
<evidence type="ECO:0000256" key="4">
    <source>
        <dbReference type="PIRSR" id="PIRSR000103-1"/>
    </source>
</evidence>
<sequence length="292" mass="31482">MKIVFIGLGNMGMPMAKNLVAAGHDVYGFNRSQEKVDRFVQAGGLKSLSIQEAAADADAVFTCLPKPEDVASVVLKEADLCTHMRKGALLIDLSTTSLDVIHEIHRTAETKEVAFMDAPVSGGTTGAEAATLTVMTGGSRQAFEQALPLLSCMGSHVHYTGEVGSGTKIKLLNQYFVGMHTLAVSEAMVMAEAVNVDQQSLYDILSSSFAQSKIYDRHYQQFIAKDDYEPGFALELLLKDLNLTAGLDETLTSTLQGFQSAKEAFHDAASAGFHSRDMSGLYPFLQQEKGNS</sequence>
<dbReference type="AlphaFoldDB" id="A0A2P8HXG7"/>
<protein>
    <submittedName>
        <fullName evidence="7">3-hydroxyisobutyrate dehydrogenase</fullName>
    </submittedName>
</protein>
<evidence type="ECO:0000259" key="6">
    <source>
        <dbReference type="Pfam" id="PF14833"/>
    </source>
</evidence>
<reference evidence="7 8" key="1">
    <citation type="submission" date="2018-03" db="EMBL/GenBank/DDBJ databases">
        <title>Genomic Encyclopedia of Type Strains, Phase III (KMG-III): the genomes of soil and plant-associated and newly described type strains.</title>
        <authorList>
            <person name="Whitman W."/>
        </authorList>
    </citation>
    <scope>NUCLEOTIDE SEQUENCE [LARGE SCALE GENOMIC DNA]</scope>
    <source>
        <strain evidence="7 8">CGMCC 1.07653</strain>
    </source>
</reference>
<dbReference type="InterPro" id="IPR002204">
    <property type="entry name" value="3-OH-isobutyrate_DH-rel_CS"/>
</dbReference>
<proteinExistence type="inferred from homology"/>
<evidence type="ECO:0000256" key="1">
    <source>
        <dbReference type="ARBA" id="ARBA00009080"/>
    </source>
</evidence>
<dbReference type="Pfam" id="PF14833">
    <property type="entry name" value="NAD_binding_11"/>
    <property type="match status" value="1"/>
</dbReference>
<dbReference type="Pfam" id="PF03446">
    <property type="entry name" value="NAD_binding_2"/>
    <property type="match status" value="1"/>
</dbReference>
<gene>
    <name evidence="7" type="ORF">B0H94_102196</name>
</gene>
<dbReference type="RefSeq" id="WP_106587637.1">
    <property type="nucleotide sequence ID" value="NZ_PYAV01000002.1"/>
</dbReference>
<dbReference type="EMBL" id="PYAV01000002">
    <property type="protein sequence ID" value="PSL50919.1"/>
    <property type="molecule type" value="Genomic_DNA"/>
</dbReference>
<dbReference type="InterPro" id="IPR006115">
    <property type="entry name" value="6PGDH_NADP-bd"/>
</dbReference>
<dbReference type="GO" id="GO:0016491">
    <property type="term" value="F:oxidoreductase activity"/>
    <property type="evidence" value="ECO:0007669"/>
    <property type="project" value="UniProtKB-KW"/>
</dbReference>
<keyword evidence="2" id="KW-0560">Oxidoreductase</keyword>
<comment type="similarity">
    <text evidence="1">Belongs to the HIBADH-related family.</text>
</comment>
<dbReference type="InterPro" id="IPR015815">
    <property type="entry name" value="HIBADH-related"/>
</dbReference>
<dbReference type="Proteomes" id="UP000242310">
    <property type="component" value="Unassembled WGS sequence"/>
</dbReference>
<feature type="domain" description="3-hydroxyisobutyrate dehydrogenase-like NAD-binding" evidence="6">
    <location>
        <begin position="164"/>
        <end position="283"/>
    </location>
</feature>
<comment type="caution">
    <text evidence="7">The sequence shown here is derived from an EMBL/GenBank/DDBJ whole genome shotgun (WGS) entry which is preliminary data.</text>
</comment>
<dbReference type="PROSITE" id="PS00895">
    <property type="entry name" value="3_HYDROXYISOBUT_DH"/>
    <property type="match status" value="1"/>
</dbReference>
<feature type="domain" description="6-phosphogluconate dehydrogenase NADP-binding" evidence="5">
    <location>
        <begin position="2"/>
        <end position="161"/>
    </location>
</feature>
<dbReference type="InterPro" id="IPR008927">
    <property type="entry name" value="6-PGluconate_DH-like_C_sf"/>
</dbReference>
<accession>A0A2P8HXG7</accession>
<dbReference type="OrthoDB" id="9786703at2"/>
<organism evidence="7 8">
    <name type="scientific">Salsuginibacillus halophilus</name>
    <dbReference type="NCBI Taxonomy" id="517424"/>
    <lineage>
        <taxon>Bacteria</taxon>
        <taxon>Bacillati</taxon>
        <taxon>Bacillota</taxon>
        <taxon>Bacilli</taxon>
        <taxon>Bacillales</taxon>
        <taxon>Bacillaceae</taxon>
        <taxon>Salsuginibacillus</taxon>
    </lineage>
</organism>
<dbReference type="GO" id="GO:0050661">
    <property type="term" value="F:NADP binding"/>
    <property type="evidence" value="ECO:0007669"/>
    <property type="project" value="InterPro"/>
</dbReference>
<dbReference type="InterPro" id="IPR029154">
    <property type="entry name" value="HIBADH-like_NADP-bd"/>
</dbReference>
<evidence type="ECO:0000313" key="8">
    <source>
        <dbReference type="Proteomes" id="UP000242310"/>
    </source>
</evidence>
<dbReference type="GO" id="GO:0051287">
    <property type="term" value="F:NAD binding"/>
    <property type="evidence" value="ECO:0007669"/>
    <property type="project" value="InterPro"/>
</dbReference>
<dbReference type="PANTHER" id="PTHR43060">
    <property type="entry name" value="3-HYDROXYISOBUTYRATE DEHYDROGENASE-LIKE 1, MITOCHONDRIAL-RELATED"/>
    <property type="match status" value="1"/>
</dbReference>
<dbReference type="PIRSF" id="PIRSF000103">
    <property type="entry name" value="HIBADH"/>
    <property type="match status" value="1"/>
</dbReference>
<evidence type="ECO:0000256" key="2">
    <source>
        <dbReference type="ARBA" id="ARBA00023002"/>
    </source>
</evidence>
<dbReference type="SUPFAM" id="SSF51735">
    <property type="entry name" value="NAD(P)-binding Rossmann-fold domains"/>
    <property type="match status" value="1"/>
</dbReference>
<feature type="active site" evidence="4">
    <location>
        <position position="170"/>
    </location>
</feature>
<evidence type="ECO:0000313" key="7">
    <source>
        <dbReference type="EMBL" id="PSL50919.1"/>
    </source>
</evidence>
<dbReference type="Gene3D" id="3.40.50.720">
    <property type="entry name" value="NAD(P)-binding Rossmann-like Domain"/>
    <property type="match status" value="1"/>
</dbReference>
<dbReference type="PANTHER" id="PTHR43060:SF15">
    <property type="entry name" value="3-HYDROXYISOBUTYRATE DEHYDROGENASE-LIKE 1, MITOCHONDRIAL-RELATED"/>
    <property type="match status" value="1"/>
</dbReference>
<keyword evidence="3" id="KW-0520">NAD</keyword>
<name>A0A2P8HXG7_9BACI</name>
<keyword evidence="8" id="KW-1185">Reference proteome</keyword>
<dbReference type="Gene3D" id="1.10.1040.10">
    <property type="entry name" value="N-(1-d-carboxylethyl)-l-norvaline Dehydrogenase, domain 2"/>
    <property type="match status" value="1"/>
</dbReference>